<evidence type="ECO:0000313" key="7">
    <source>
        <dbReference type="EnsemblProtists" id="PYU1_T014385"/>
    </source>
</evidence>
<name>K3XAY6_GLOUD</name>
<dbReference type="PROSITE" id="PS00411">
    <property type="entry name" value="KINESIN_MOTOR_1"/>
    <property type="match status" value="1"/>
</dbReference>
<keyword evidence="3" id="KW-0505">Motor protein</keyword>
<dbReference type="PROSITE" id="PS50067">
    <property type="entry name" value="KINESIN_MOTOR_2"/>
    <property type="match status" value="1"/>
</dbReference>
<dbReference type="STRING" id="431595.K3XAY6"/>
<dbReference type="CDD" id="cd00201">
    <property type="entry name" value="WW"/>
    <property type="match status" value="1"/>
</dbReference>
<dbReference type="OMA" id="RSHTWIQ"/>
<reference evidence="7" key="3">
    <citation type="submission" date="2015-02" db="UniProtKB">
        <authorList>
            <consortium name="EnsemblProtists"/>
        </authorList>
    </citation>
    <scope>IDENTIFICATION</scope>
    <source>
        <strain evidence="7">DAOM BR144</strain>
    </source>
</reference>
<feature type="domain" description="Kinesin motor" evidence="6">
    <location>
        <begin position="627"/>
        <end position="977"/>
    </location>
</feature>
<proteinExistence type="inferred from homology"/>
<reference evidence="8" key="2">
    <citation type="submission" date="2010-04" db="EMBL/GenBank/DDBJ databases">
        <authorList>
            <person name="Buell R."/>
            <person name="Hamilton J."/>
            <person name="Hostetler J."/>
        </authorList>
    </citation>
    <scope>NUCLEOTIDE SEQUENCE [LARGE SCALE GENOMIC DNA]</scope>
    <source>
        <strain evidence="8">DAOM:BR144</strain>
    </source>
</reference>
<dbReference type="PRINTS" id="PR00380">
    <property type="entry name" value="KINESINHEAVY"/>
</dbReference>
<feature type="compositionally biased region" description="Polar residues" evidence="4">
    <location>
        <begin position="212"/>
        <end position="223"/>
    </location>
</feature>
<sequence length="1015" mass="113970">MVADESALMEASDPELFQAGVEEHARRLGIDPVSESDFLWIARESLVAPLPNGWYHATASESGAPYYYSEHTGESRWDHPCDDQFRRIFHQLKQKAGFQNQQSKRYDRYTMSSDSQDQLHTASYYATESNYQTLAWQDEQQHGNGMEGYTDDAMYTSYAQHDWSATATDAQDRSAAAEQSGEYYADYSYTNGYTPQLSSNYEVEGEPRRTARSGSSSPRNNLVEAQNTDRLTQQYLSQLQSMEELKVKDAREICDLRIQIQTLSKQSELQEERVQGLTGEKAKLDEKLSDYKEKLDSFVQRCESLTEMNQTLKRELLATRNRVEEQQQQLEDAVKTTQNGDDSMDKVTAQLGTERALREELERKCADATKAQSRLNKELEDSQSAIAKLRDELSTAREAAEKQNAERANADATDAIANAAIVSTLEKRLRGTEDELQAAKTLSQKLQYETEDLKHDREKASAVAQATHSQQLAERDAALESHKQELETLQKRLQRSVDEKETLEKQLEEQKSLSLAQLGEAEDQQRALKRENRAMERDFKNLQTLSKERDEEFTAVKRMIETLGTKLAGQDKLVENARATGFAEAERASAEIIRQTQAEKARVAELYAQELQARRKLHNRLMELQGNIRVFCRVRPIQPVELKSDQAAPAIFFRDNDHESLELIVGGSDGTAGHADGSKGNYIGQKHAFEFDHIFQPSSTQAQVFEQTRALVVSALDGFNVCIFAYGQTGSGKTHTMEGSESDRGVNFRALQELFAIRDDRKATGGFECTMKLSILEVYNETIVDLLESSSSNSGQLPGTPATKGLDVRMGKNGVYVDNLIEVEVFNENDVIGLMKLGHSHRSVGAHDFNEHSSRSHLVLSIQIETIQKVENRRRVSKLHLIDLAGSERVSKTAASGQRLKEAQNINRSLSALGDVIAALGANSKHVPYRNSKLTFLLQDSLSGNSKVLMFVNVSPVQWNAWETLCSLNFASRCRNVALGQAPKQQNTGGITPRHTQRTQLRHRLPAMGCTLPQA</sequence>
<dbReference type="Pfam" id="PF00225">
    <property type="entry name" value="Kinesin"/>
    <property type="match status" value="1"/>
</dbReference>
<dbReference type="AlphaFoldDB" id="K3XAY6"/>
<dbReference type="SMART" id="SM00456">
    <property type="entry name" value="WW"/>
    <property type="match status" value="1"/>
</dbReference>
<evidence type="ECO:0000256" key="1">
    <source>
        <dbReference type="ARBA" id="ARBA00022741"/>
    </source>
</evidence>
<keyword evidence="1 3" id="KW-0547">Nucleotide-binding</keyword>
<evidence type="ECO:0008006" key="9">
    <source>
        <dbReference type="Google" id="ProtNLM"/>
    </source>
</evidence>
<dbReference type="VEuPathDB" id="FungiDB:PYU1_G014354"/>
<dbReference type="InterPro" id="IPR001752">
    <property type="entry name" value="Kinesin_motor_dom"/>
</dbReference>
<dbReference type="InParanoid" id="K3XAY6"/>
<dbReference type="PANTHER" id="PTHR47972:SF28">
    <property type="entry name" value="KINESIN-LIKE PROTEIN KLP-3"/>
    <property type="match status" value="1"/>
</dbReference>
<dbReference type="PROSITE" id="PS50020">
    <property type="entry name" value="WW_DOMAIN_2"/>
    <property type="match status" value="1"/>
</dbReference>
<keyword evidence="8" id="KW-1185">Reference proteome</keyword>
<dbReference type="Gene3D" id="3.40.850.10">
    <property type="entry name" value="Kinesin motor domain"/>
    <property type="match status" value="1"/>
</dbReference>
<evidence type="ECO:0000259" key="6">
    <source>
        <dbReference type="PROSITE" id="PS50067"/>
    </source>
</evidence>
<dbReference type="Pfam" id="PF00397">
    <property type="entry name" value="WW"/>
    <property type="match status" value="1"/>
</dbReference>
<evidence type="ECO:0000256" key="3">
    <source>
        <dbReference type="PROSITE-ProRule" id="PRU00283"/>
    </source>
</evidence>
<keyword evidence="2 3" id="KW-0067">ATP-binding</keyword>
<reference evidence="8" key="1">
    <citation type="journal article" date="2010" name="Genome Biol.">
        <title>Genome sequence of the necrotrophic plant pathogen Pythium ultimum reveals original pathogenicity mechanisms and effector repertoire.</title>
        <authorList>
            <person name="Levesque C.A."/>
            <person name="Brouwer H."/>
            <person name="Cano L."/>
            <person name="Hamilton J.P."/>
            <person name="Holt C."/>
            <person name="Huitema E."/>
            <person name="Raffaele S."/>
            <person name="Robideau G.P."/>
            <person name="Thines M."/>
            <person name="Win J."/>
            <person name="Zerillo M.M."/>
            <person name="Beakes G.W."/>
            <person name="Boore J.L."/>
            <person name="Busam D."/>
            <person name="Dumas B."/>
            <person name="Ferriera S."/>
            <person name="Fuerstenberg S.I."/>
            <person name="Gachon C.M."/>
            <person name="Gaulin E."/>
            <person name="Govers F."/>
            <person name="Grenville-Briggs L."/>
            <person name="Horner N."/>
            <person name="Hostetler J."/>
            <person name="Jiang R.H."/>
            <person name="Johnson J."/>
            <person name="Krajaejun T."/>
            <person name="Lin H."/>
            <person name="Meijer H.J."/>
            <person name="Moore B."/>
            <person name="Morris P."/>
            <person name="Phuntmart V."/>
            <person name="Puiu D."/>
            <person name="Shetty J."/>
            <person name="Stajich J.E."/>
            <person name="Tripathy S."/>
            <person name="Wawra S."/>
            <person name="van West P."/>
            <person name="Whitty B.R."/>
            <person name="Coutinho P.M."/>
            <person name="Henrissat B."/>
            <person name="Martin F."/>
            <person name="Thomas P.D."/>
            <person name="Tyler B.M."/>
            <person name="De Vries R.P."/>
            <person name="Kamoun S."/>
            <person name="Yandell M."/>
            <person name="Tisserat N."/>
            <person name="Buell C.R."/>
        </authorList>
    </citation>
    <scope>NUCLEOTIDE SEQUENCE</scope>
    <source>
        <strain evidence="8">DAOM:BR144</strain>
    </source>
</reference>
<dbReference type="EMBL" id="GL376565">
    <property type="status" value="NOT_ANNOTATED_CDS"/>
    <property type="molecule type" value="Genomic_DNA"/>
</dbReference>
<dbReference type="SMART" id="SM00129">
    <property type="entry name" value="KISc"/>
    <property type="match status" value="1"/>
</dbReference>
<accession>K3XAY6</accession>
<dbReference type="PANTHER" id="PTHR47972">
    <property type="entry name" value="KINESIN-LIKE PROTEIN KLP-3"/>
    <property type="match status" value="1"/>
</dbReference>
<dbReference type="HOGENOM" id="CLU_004781_0_0_1"/>
<feature type="binding site" evidence="3">
    <location>
        <begin position="727"/>
        <end position="734"/>
    </location>
    <ligand>
        <name>ATP</name>
        <dbReference type="ChEBI" id="CHEBI:30616"/>
    </ligand>
</feature>
<dbReference type="InterPro" id="IPR019821">
    <property type="entry name" value="Kinesin_motor_CS"/>
</dbReference>
<evidence type="ECO:0000313" key="8">
    <source>
        <dbReference type="Proteomes" id="UP000019132"/>
    </source>
</evidence>
<feature type="region of interest" description="Disordered" evidence="4">
    <location>
        <begin position="452"/>
        <end position="475"/>
    </location>
</feature>
<evidence type="ECO:0000259" key="5">
    <source>
        <dbReference type="PROSITE" id="PS50020"/>
    </source>
</evidence>
<dbReference type="EnsemblProtists" id="PYU1_T014385">
    <property type="protein sequence ID" value="PYU1_T014385"/>
    <property type="gene ID" value="PYU1_G014354"/>
</dbReference>
<organism evidence="7 8">
    <name type="scientific">Globisporangium ultimum (strain ATCC 200006 / CBS 805.95 / DAOM BR144)</name>
    <name type="common">Pythium ultimum</name>
    <dbReference type="NCBI Taxonomy" id="431595"/>
    <lineage>
        <taxon>Eukaryota</taxon>
        <taxon>Sar</taxon>
        <taxon>Stramenopiles</taxon>
        <taxon>Oomycota</taxon>
        <taxon>Peronosporomycetes</taxon>
        <taxon>Pythiales</taxon>
        <taxon>Pythiaceae</taxon>
        <taxon>Globisporangium</taxon>
    </lineage>
</organism>
<dbReference type="GO" id="GO:0015630">
    <property type="term" value="C:microtubule cytoskeleton"/>
    <property type="evidence" value="ECO:0007669"/>
    <property type="project" value="TreeGrafter"/>
</dbReference>
<dbReference type="Proteomes" id="UP000019132">
    <property type="component" value="Unassembled WGS sequence"/>
</dbReference>
<dbReference type="GO" id="GO:0005524">
    <property type="term" value="F:ATP binding"/>
    <property type="evidence" value="ECO:0007669"/>
    <property type="project" value="UniProtKB-UniRule"/>
</dbReference>
<dbReference type="SUPFAM" id="SSF51045">
    <property type="entry name" value="WW domain"/>
    <property type="match status" value="1"/>
</dbReference>
<feature type="region of interest" description="Disordered" evidence="4">
    <location>
        <begin position="195"/>
        <end position="223"/>
    </location>
</feature>
<dbReference type="GO" id="GO:0008017">
    <property type="term" value="F:microtubule binding"/>
    <property type="evidence" value="ECO:0007669"/>
    <property type="project" value="InterPro"/>
</dbReference>
<dbReference type="InterPro" id="IPR036961">
    <property type="entry name" value="Kinesin_motor_dom_sf"/>
</dbReference>
<dbReference type="GO" id="GO:0003777">
    <property type="term" value="F:microtubule motor activity"/>
    <property type="evidence" value="ECO:0007669"/>
    <property type="project" value="InterPro"/>
</dbReference>
<dbReference type="InterPro" id="IPR001202">
    <property type="entry name" value="WW_dom"/>
</dbReference>
<dbReference type="GO" id="GO:0007018">
    <property type="term" value="P:microtubule-based movement"/>
    <property type="evidence" value="ECO:0007669"/>
    <property type="project" value="InterPro"/>
</dbReference>
<evidence type="ECO:0000256" key="2">
    <source>
        <dbReference type="ARBA" id="ARBA00022840"/>
    </source>
</evidence>
<evidence type="ECO:0000256" key="4">
    <source>
        <dbReference type="SAM" id="MobiDB-lite"/>
    </source>
</evidence>
<comment type="similarity">
    <text evidence="3">Belongs to the TRAFAC class myosin-kinesin ATPase superfamily. Kinesin family.</text>
</comment>
<dbReference type="InterPro" id="IPR036020">
    <property type="entry name" value="WW_dom_sf"/>
</dbReference>
<dbReference type="SUPFAM" id="SSF52540">
    <property type="entry name" value="P-loop containing nucleoside triphosphate hydrolases"/>
    <property type="match status" value="1"/>
</dbReference>
<dbReference type="Gene3D" id="3.30.1470.10">
    <property type="entry name" value="Photosystem I PsaD, reaction center subunit II"/>
    <property type="match status" value="1"/>
</dbReference>
<dbReference type="FunFam" id="3.40.850.10:FF:000146">
    <property type="entry name" value="Kinesin-like protein"/>
    <property type="match status" value="1"/>
</dbReference>
<dbReference type="InterPro" id="IPR027640">
    <property type="entry name" value="Kinesin-like_fam"/>
</dbReference>
<feature type="domain" description="WW" evidence="5">
    <location>
        <begin position="48"/>
        <end position="82"/>
    </location>
</feature>
<dbReference type="PROSITE" id="PS01159">
    <property type="entry name" value="WW_DOMAIN_1"/>
    <property type="match status" value="1"/>
</dbReference>
<dbReference type="eggNOG" id="KOG0239">
    <property type="taxonomic scope" value="Eukaryota"/>
</dbReference>
<dbReference type="InterPro" id="IPR027417">
    <property type="entry name" value="P-loop_NTPase"/>
</dbReference>
<protein>
    <recommendedName>
        <fullName evidence="9">Kinesin-like protein</fullName>
    </recommendedName>
</protein>